<reference evidence="1 2" key="1">
    <citation type="submission" date="2017-08" db="EMBL/GenBank/DDBJ databases">
        <title>Resequencing and Reannotation of the genome of Pyrococcus furiosus type strain DSM3638.</title>
        <authorList>
            <person name="Reichelt R.M."/>
            <person name="Bunk B."/>
        </authorList>
    </citation>
    <scope>NUCLEOTIDE SEQUENCE [LARGE SCALE GENOMIC DNA]</scope>
    <source>
        <strain evidence="1 2">DSM 3638</strain>
    </source>
</reference>
<accession>A0A5C0XPS5</accession>
<organism evidence="1 2">
    <name type="scientific">Pyrococcus furiosus (strain ATCC 43587 / DSM 3638 / JCM 8422 / Vc1)</name>
    <dbReference type="NCBI Taxonomy" id="186497"/>
    <lineage>
        <taxon>Archaea</taxon>
        <taxon>Methanobacteriati</taxon>
        <taxon>Methanobacteriota</taxon>
        <taxon>Thermococci</taxon>
        <taxon>Thermococcales</taxon>
        <taxon>Thermococcaceae</taxon>
        <taxon>Pyrococcus</taxon>
    </lineage>
</organism>
<dbReference type="EMBL" id="CP023154">
    <property type="protein sequence ID" value="QEK78993.1"/>
    <property type="molecule type" value="Genomic_DNA"/>
</dbReference>
<dbReference type="GeneID" id="13301953"/>
<dbReference type="Proteomes" id="UP000324354">
    <property type="component" value="Chromosome"/>
</dbReference>
<evidence type="ECO:0000313" key="1">
    <source>
        <dbReference type="EMBL" id="QEK78993.1"/>
    </source>
</evidence>
<name>A0A5C0XPS5_PYRFU</name>
<proteinExistence type="predicted"/>
<dbReference type="GeneID" id="41713161"/>
<dbReference type="AlphaFoldDB" id="A0A5C0XPS5"/>
<sequence length="77" mass="8673">MSEVIYTIGAVLFGGGIGNTAYYEVEGLHRNGSLRYAIAYDYKENKVPSSKIKKLKYLKYLDMPLGFTRARILPVLP</sequence>
<gene>
    <name evidence="1" type="ORF">PFDSM3638_06770</name>
</gene>
<protein>
    <submittedName>
        <fullName evidence="1">Uncharacterized protein</fullName>
    </submittedName>
</protein>
<evidence type="ECO:0000313" key="2">
    <source>
        <dbReference type="Proteomes" id="UP000324354"/>
    </source>
</evidence>
<dbReference type="RefSeq" id="WP_011012504.1">
    <property type="nucleotide sequence ID" value="NC_003413.1"/>
</dbReference>